<dbReference type="InterPro" id="IPR036188">
    <property type="entry name" value="FAD/NAD-bd_sf"/>
</dbReference>
<dbReference type="SUPFAM" id="SSF51905">
    <property type="entry name" value="FAD/NAD(P)-binding domain"/>
    <property type="match status" value="1"/>
</dbReference>
<dbReference type="Pfam" id="PF01494">
    <property type="entry name" value="FAD_binding_3"/>
    <property type="match status" value="1"/>
</dbReference>
<organism evidence="2 3">
    <name type="scientific">Thiorhodococcus minor</name>
    <dbReference type="NCBI Taxonomy" id="57489"/>
    <lineage>
        <taxon>Bacteria</taxon>
        <taxon>Pseudomonadati</taxon>
        <taxon>Pseudomonadota</taxon>
        <taxon>Gammaproteobacteria</taxon>
        <taxon>Chromatiales</taxon>
        <taxon>Chromatiaceae</taxon>
        <taxon>Thiorhodococcus</taxon>
    </lineage>
</organism>
<dbReference type="GO" id="GO:0071949">
    <property type="term" value="F:FAD binding"/>
    <property type="evidence" value="ECO:0007669"/>
    <property type="project" value="InterPro"/>
</dbReference>
<protein>
    <submittedName>
        <fullName evidence="2">NAD(P)/FAD-dependent oxidoreductase</fullName>
    </submittedName>
</protein>
<reference evidence="2 3" key="1">
    <citation type="submission" date="2020-02" db="EMBL/GenBank/DDBJ databases">
        <title>Genome sequences of Thiorhodococcus mannitoliphagus and Thiorhodococcus minor, purple sulfur photosynthetic bacteria in the gammaproteobacterial family, Chromatiaceae.</title>
        <authorList>
            <person name="Aviles F.A."/>
            <person name="Meyer T.E."/>
            <person name="Kyndt J.A."/>
        </authorList>
    </citation>
    <scope>NUCLEOTIDE SEQUENCE [LARGE SCALE GENOMIC DNA]</scope>
    <source>
        <strain evidence="2 3">DSM 11518</strain>
    </source>
</reference>
<evidence type="ECO:0000313" key="3">
    <source>
        <dbReference type="Proteomes" id="UP000483379"/>
    </source>
</evidence>
<gene>
    <name evidence="2" type="ORF">G3446_16540</name>
</gene>
<sequence>MPESRTTEPDRPSCDVLVIGAGPAGSTVGALLARQGHSVTILEKDHHPRFHIGESLLPANLPLFDRLGVGEEIRAIGIRKNAAEFISPDHGQMQRFSFAEGWDKSLTHAYQVRRSEFDQILARNAVTCGATLVEGCRVRAVDVSQDAVEIEARQEDGTTAQWRARFLIDASGRDTFMANRLRAKSRNPHHNSSALYGHFRGVERNPGDAEGNISIYWFDHGWFWVIPLADGATSVGAVTWPYYMKERKGRALSAFLLDTIALCPPLAERLEGAELTDLVEATGNFSYSTDHTYGDRYILLGDAYAFIDPVFSSGVMLAMQGAFFGAEAVDTCLRTPAQSRKALKRFDRGMRHGPREFSWLIYRMTSPTMRNLFMAPRNLLRVKEALLSMLSGDIYGKTPIWPSLYLFKLIYYLSALRDWRSTRAAARARRTQIQPVEDSGTIAEA</sequence>
<dbReference type="PANTHER" id="PTHR43747:SF1">
    <property type="entry name" value="SLR1998 PROTEIN"/>
    <property type="match status" value="1"/>
</dbReference>
<evidence type="ECO:0000313" key="2">
    <source>
        <dbReference type="EMBL" id="NEV63475.1"/>
    </source>
</evidence>
<name>A0A6M0K538_9GAMM</name>
<accession>A0A6M0K538</accession>
<dbReference type="Gene3D" id="3.50.50.60">
    <property type="entry name" value="FAD/NAD(P)-binding domain"/>
    <property type="match status" value="1"/>
</dbReference>
<dbReference type="Proteomes" id="UP000483379">
    <property type="component" value="Unassembled WGS sequence"/>
</dbReference>
<dbReference type="PANTHER" id="PTHR43747">
    <property type="entry name" value="FAD-BINDING PROTEIN"/>
    <property type="match status" value="1"/>
</dbReference>
<dbReference type="EMBL" id="JAAIJQ010000052">
    <property type="protein sequence ID" value="NEV63475.1"/>
    <property type="molecule type" value="Genomic_DNA"/>
</dbReference>
<dbReference type="PRINTS" id="PR00420">
    <property type="entry name" value="RNGMNOXGNASE"/>
</dbReference>
<dbReference type="InterPro" id="IPR002938">
    <property type="entry name" value="FAD-bd"/>
</dbReference>
<dbReference type="AlphaFoldDB" id="A0A6M0K538"/>
<keyword evidence="3" id="KW-1185">Reference proteome</keyword>
<feature type="domain" description="FAD-binding" evidence="1">
    <location>
        <begin position="14"/>
        <end position="324"/>
    </location>
</feature>
<dbReference type="InterPro" id="IPR050816">
    <property type="entry name" value="Flavin-dep_Halogenase_NPB"/>
</dbReference>
<dbReference type="RefSeq" id="WP_164453938.1">
    <property type="nucleotide sequence ID" value="NZ_JAAIJQ010000052.1"/>
</dbReference>
<evidence type="ECO:0000259" key="1">
    <source>
        <dbReference type="Pfam" id="PF01494"/>
    </source>
</evidence>
<comment type="caution">
    <text evidence="2">The sequence shown here is derived from an EMBL/GenBank/DDBJ whole genome shotgun (WGS) entry which is preliminary data.</text>
</comment>
<proteinExistence type="predicted"/>